<evidence type="ECO:0000313" key="3">
    <source>
        <dbReference type="EMBL" id="JAD07127.1"/>
    </source>
</evidence>
<dbReference type="EMBL" id="GBXI01007165">
    <property type="protein sequence ID" value="JAD07127.1"/>
    <property type="molecule type" value="Transcribed_RNA"/>
</dbReference>
<dbReference type="AlphaFoldDB" id="A0A0A1X7K8"/>
<name>A0A0A1X7K8_ZEUCU</name>
<evidence type="ECO:0000259" key="2">
    <source>
        <dbReference type="SMART" id="SM00690"/>
    </source>
</evidence>
<reference evidence="3" key="1">
    <citation type="submission" date="2014-11" db="EMBL/GenBank/DDBJ databases">
        <authorList>
            <person name="Geib S."/>
        </authorList>
    </citation>
    <scope>NUCLEOTIDE SEQUENCE</scope>
</reference>
<feature type="non-terminal residue" evidence="3">
    <location>
        <position position="1"/>
    </location>
</feature>
<dbReference type="PANTHER" id="PTHR31927">
    <property type="entry name" value="FI07246P-RELATED-RELATED"/>
    <property type="match status" value="1"/>
</dbReference>
<dbReference type="SMART" id="SM00690">
    <property type="entry name" value="DM5"/>
    <property type="match status" value="1"/>
</dbReference>
<proteinExistence type="predicted"/>
<sequence length="350" mass="36803">FEEDISFSSPLFEFGVQIFLCDQFKNILRKMNTFVLLVCVATCAQLTLARPDVSLGYQYRPGYSSSGANLLQSPHSSGSNYFSSAPTFSQNLGIGSSGGSGGFGYNVNSGGYSGSPAFSSGSYGALSGSFGGAGDFGGSSADHGYQTGYISGGNIHYTQQPSNFVGRAPIVSKHFWIHSAPEDHDEQQIVRYINIGKPRKNYNVVFINTPSSNVNKAKIIANVAPVEDKTAIYVLAKKSNALDLSAEVATPAPVVHKPEVFFIKYKTPEEAEHAQHTIQAQYDALGGSSDLSNEGSIPVSSAIGSLGGSVGAGDDYAEDSHILQPGASITLGSSGSSNGGNQNYLPPDHK</sequence>
<dbReference type="GO" id="GO:0062129">
    <property type="term" value="C:chitin-based extracellular matrix"/>
    <property type="evidence" value="ECO:0007669"/>
    <property type="project" value="TreeGrafter"/>
</dbReference>
<feature type="domain" description="DUF243" evidence="2">
    <location>
        <begin position="169"/>
        <end position="268"/>
    </location>
</feature>
<dbReference type="GO" id="GO:0040003">
    <property type="term" value="P:chitin-based cuticle development"/>
    <property type="evidence" value="ECO:0007669"/>
    <property type="project" value="TreeGrafter"/>
</dbReference>
<feature type="compositionally biased region" description="Low complexity" evidence="1">
    <location>
        <begin position="332"/>
        <end position="341"/>
    </location>
</feature>
<organism evidence="3">
    <name type="scientific">Zeugodacus cucurbitae</name>
    <name type="common">Melon fruit fly</name>
    <name type="synonym">Bactrocera cucurbitae</name>
    <dbReference type="NCBI Taxonomy" id="28588"/>
    <lineage>
        <taxon>Eukaryota</taxon>
        <taxon>Metazoa</taxon>
        <taxon>Ecdysozoa</taxon>
        <taxon>Arthropoda</taxon>
        <taxon>Hexapoda</taxon>
        <taxon>Insecta</taxon>
        <taxon>Pterygota</taxon>
        <taxon>Neoptera</taxon>
        <taxon>Endopterygota</taxon>
        <taxon>Diptera</taxon>
        <taxon>Brachycera</taxon>
        <taxon>Muscomorpha</taxon>
        <taxon>Tephritoidea</taxon>
        <taxon>Tephritidae</taxon>
        <taxon>Zeugodacus</taxon>
        <taxon>Zeugodacus</taxon>
    </lineage>
</organism>
<dbReference type="Pfam" id="PF03103">
    <property type="entry name" value="DUF243"/>
    <property type="match status" value="1"/>
</dbReference>
<dbReference type="PANTHER" id="PTHR31927:SF2">
    <property type="entry name" value="FI07246P-RELATED"/>
    <property type="match status" value="1"/>
</dbReference>
<evidence type="ECO:0000256" key="1">
    <source>
        <dbReference type="SAM" id="MobiDB-lite"/>
    </source>
</evidence>
<accession>A0A0A1X7K8</accession>
<feature type="region of interest" description="Disordered" evidence="1">
    <location>
        <begin position="317"/>
        <end position="350"/>
    </location>
</feature>
<dbReference type="InterPro" id="IPR004145">
    <property type="entry name" value="DUF243"/>
</dbReference>
<gene>
    <name evidence="3" type="ORF">g.56812</name>
</gene>
<dbReference type="GO" id="GO:0008010">
    <property type="term" value="F:structural constituent of chitin-based larval cuticle"/>
    <property type="evidence" value="ECO:0007669"/>
    <property type="project" value="TreeGrafter"/>
</dbReference>
<reference evidence="3" key="2">
    <citation type="journal article" date="2015" name="Gigascience">
        <title>Reconstructing a comprehensive transcriptome assembly of a white-pupal translocated strain of the pest fruit fly Bactrocera cucurbitae.</title>
        <authorList>
            <person name="Sim S.B."/>
            <person name="Calla B."/>
            <person name="Hall B."/>
            <person name="DeRego T."/>
            <person name="Geib S.M."/>
        </authorList>
    </citation>
    <scope>NUCLEOTIDE SEQUENCE</scope>
</reference>
<protein>
    <recommendedName>
        <fullName evidence="2">DUF243 domain-containing protein</fullName>
    </recommendedName>
</protein>